<protein>
    <submittedName>
        <fullName evidence="1">Pilus assembly protein PilP</fullName>
    </submittedName>
</protein>
<name>A0A7C9K5T0_9GAMM</name>
<proteinExistence type="predicted"/>
<dbReference type="Gene3D" id="2.30.30.830">
    <property type="match status" value="1"/>
</dbReference>
<comment type="caution">
    <text evidence="1">The sequence shown here is derived from an EMBL/GenBank/DDBJ whole genome shotgun (WGS) entry which is preliminary data.</text>
</comment>
<evidence type="ECO:0000313" key="2">
    <source>
        <dbReference type="Proteomes" id="UP000480312"/>
    </source>
</evidence>
<evidence type="ECO:0000313" key="1">
    <source>
        <dbReference type="EMBL" id="NDL70281.1"/>
    </source>
</evidence>
<dbReference type="RefSeq" id="WP_162218175.1">
    <property type="nucleotide sequence ID" value="NZ_JAAEHK010000007.1"/>
</dbReference>
<organism evidence="1 2">
    <name type="scientific">Vreelandella alkaliphila</name>
    <dbReference type="NCBI Taxonomy" id="272774"/>
    <lineage>
        <taxon>Bacteria</taxon>
        <taxon>Pseudomonadati</taxon>
        <taxon>Pseudomonadota</taxon>
        <taxon>Gammaproteobacteria</taxon>
        <taxon>Oceanospirillales</taxon>
        <taxon>Halomonadaceae</taxon>
        <taxon>Vreelandella</taxon>
    </lineage>
</organism>
<dbReference type="Proteomes" id="UP000480312">
    <property type="component" value="Unassembled WGS sequence"/>
</dbReference>
<gene>
    <name evidence="1" type="ORF">GPL32_07130</name>
</gene>
<dbReference type="Pfam" id="PF04351">
    <property type="entry name" value="PilP"/>
    <property type="match status" value="1"/>
</dbReference>
<reference evidence="1 2" key="1">
    <citation type="submission" date="2020-01" db="EMBL/GenBank/DDBJ databases">
        <title>Whole genome sequencing of Halomonas alkaliphila strain LS44.</title>
        <authorList>
            <person name="Kumar S."/>
            <person name="Paul D."/>
            <person name="Shouche Y."/>
            <person name="Suryavanshi M.V."/>
        </authorList>
    </citation>
    <scope>NUCLEOTIDE SEQUENCE [LARGE SCALE GENOMIC DNA]</scope>
    <source>
        <strain evidence="1 2">LS44</strain>
    </source>
</reference>
<accession>A0A7C9K5T0</accession>
<dbReference type="OrthoDB" id="5296580at2"/>
<sequence>MKRILSLLCAVGLVGCSDPQLEQLDQALVEIRRSADAPAADVVKTLPAYQSLDYRYDDTRSPFLAAERVRSDEAPVEQQISPLAPTQQRTPEPLESFQLQTLRLVGTLRMGDQQVALIAPPEGDVVSVREGNYLGTNHGLIHHVSPQEIIIVERVFSPQRGWQERQITLTLEE</sequence>
<dbReference type="AlphaFoldDB" id="A0A7C9K5T0"/>
<dbReference type="PIRSF" id="PIRSF016481">
    <property type="entry name" value="Pilus_assembly_PilP"/>
    <property type="match status" value="1"/>
</dbReference>
<dbReference type="EMBL" id="JAAEHK010000007">
    <property type="protein sequence ID" value="NDL70281.1"/>
    <property type="molecule type" value="Genomic_DNA"/>
</dbReference>
<dbReference type="PROSITE" id="PS51257">
    <property type="entry name" value="PROKAR_LIPOPROTEIN"/>
    <property type="match status" value="1"/>
</dbReference>
<dbReference type="InterPro" id="IPR007446">
    <property type="entry name" value="PilP"/>
</dbReference>